<dbReference type="EMBL" id="RBXX01000002">
    <property type="protein sequence ID" value="RKT83476.1"/>
    <property type="molecule type" value="Genomic_DNA"/>
</dbReference>
<reference evidence="3 4" key="1">
    <citation type="submission" date="2016-10" db="EMBL/GenBank/DDBJ databases">
        <authorList>
            <person name="de Groot N.N."/>
        </authorList>
    </citation>
    <scope>NUCLEOTIDE SEQUENCE [LARGE SCALE GENOMIC DNA]</scope>
    <source>
        <strain evidence="3 4">CPCC 201259</strain>
    </source>
</reference>
<gene>
    <name evidence="2" type="ORF">ATL45_1760</name>
    <name evidence="3" type="ORF">SAMN05421805_10538</name>
</gene>
<dbReference type="EMBL" id="FOUP01000005">
    <property type="protein sequence ID" value="SFN51287.1"/>
    <property type="molecule type" value="Genomic_DNA"/>
</dbReference>
<evidence type="ECO:0000313" key="4">
    <source>
        <dbReference type="Proteomes" id="UP000199398"/>
    </source>
</evidence>
<evidence type="ECO:0000313" key="3">
    <source>
        <dbReference type="EMBL" id="SFN51287.1"/>
    </source>
</evidence>
<dbReference type="Proteomes" id="UP000199398">
    <property type="component" value="Unassembled WGS sequence"/>
</dbReference>
<keyword evidence="1" id="KW-0812">Transmembrane</keyword>
<accession>A0A1I4ZM78</accession>
<evidence type="ECO:0000313" key="5">
    <source>
        <dbReference type="Proteomes" id="UP000270697"/>
    </source>
</evidence>
<sequence length="184" mass="19638">MVTPLLSPRRQHLLPFGSAVSVIPDSLLNMEAVLAVAFVAALLVVSTWWLMLPIGAGYLISVVVTAVRRSPGAGRLPGLWARLGVGSALLCAATAGYGMTRMTTSFRLDADDPCTLSDDLLDNHPIIDWPLSDTGCRGYESVPAFVNPVILLLAVVFSASVVAMVITWRGQRARPEQSMSTMDG</sequence>
<dbReference type="Proteomes" id="UP000270697">
    <property type="component" value="Unassembled WGS sequence"/>
</dbReference>
<reference evidence="2 5" key="2">
    <citation type="submission" date="2018-10" db="EMBL/GenBank/DDBJ databases">
        <title>Sequencing the genomes of 1000 actinobacteria strains.</title>
        <authorList>
            <person name="Klenk H.-P."/>
        </authorList>
    </citation>
    <scope>NUCLEOTIDE SEQUENCE [LARGE SCALE GENOMIC DNA]</scope>
    <source>
        <strain evidence="2 5">DSM 45119</strain>
    </source>
</reference>
<keyword evidence="1" id="KW-0472">Membrane</keyword>
<feature type="transmembrane region" description="Helical" evidence="1">
    <location>
        <begin position="79"/>
        <end position="99"/>
    </location>
</feature>
<evidence type="ECO:0000256" key="1">
    <source>
        <dbReference type="SAM" id="Phobius"/>
    </source>
</evidence>
<protein>
    <submittedName>
        <fullName evidence="3">Uncharacterized protein</fullName>
    </submittedName>
</protein>
<proteinExistence type="predicted"/>
<dbReference type="AlphaFoldDB" id="A0A1I4ZM78"/>
<evidence type="ECO:0000313" key="2">
    <source>
        <dbReference type="EMBL" id="RKT83476.1"/>
    </source>
</evidence>
<keyword evidence="5" id="KW-1185">Reference proteome</keyword>
<keyword evidence="1" id="KW-1133">Transmembrane helix</keyword>
<feature type="transmembrane region" description="Helical" evidence="1">
    <location>
        <begin position="149"/>
        <end position="168"/>
    </location>
</feature>
<name>A0A1I4ZM78_9PSEU</name>
<organism evidence="3 4">
    <name type="scientific">Saccharopolyspora antimicrobica</name>
    <dbReference type="NCBI Taxonomy" id="455193"/>
    <lineage>
        <taxon>Bacteria</taxon>
        <taxon>Bacillati</taxon>
        <taxon>Actinomycetota</taxon>
        <taxon>Actinomycetes</taxon>
        <taxon>Pseudonocardiales</taxon>
        <taxon>Pseudonocardiaceae</taxon>
        <taxon>Saccharopolyspora</taxon>
    </lineage>
</organism>
<feature type="transmembrane region" description="Helical" evidence="1">
    <location>
        <begin position="34"/>
        <end position="67"/>
    </location>
</feature>
<dbReference type="STRING" id="455193.SAMN05421805_10538"/>